<name>A0A242NS54_9GAMM</name>
<dbReference type="PRINTS" id="PR01007">
    <property type="entry name" value="FLGHOOKFLIK"/>
</dbReference>
<comment type="function">
    <text evidence="1">Controls the length of the flagellar hook.</text>
</comment>
<proteinExistence type="inferred from homology"/>
<dbReference type="PANTHER" id="PTHR37533">
    <property type="entry name" value="FLAGELLAR HOOK-LENGTH CONTROL PROTEIN"/>
    <property type="match status" value="1"/>
</dbReference>
<accession>A0A242NS54</accession>
<sequence length="392" mass="44495">MNINQFSDIPLISSQQFELNDNKLSILDDDFFQKLLQLTEKQQWLSDNHHHVNATSLKDNELEQKERMDSEELFILFSMPLNPQEDIQQNRQSDTQPKNQPIYETKLLLEANPTMIDPKLDTQCTDDIKQRTNIDEKAAEIIASINHSEQLINKTNQPNPSHLLAWENNQPQTTKNAHLSINQTQSTDTLINNHSNDHHTDLASTLTDKLFTTNLANTPSEMALSIDINGQSSLFNPPTFTTNPTILNLNLPMPMDISKWQASLNEQICLISRQGIQNAEIKLNPQELGSLHIKLAMIDDKIDLHMAVAHNMVKGVLESALPMLRSSLEQQGITLQHTNISDFSMMNDSKQSSSYQQPQQSETEQLLDDINPIQQKINHHTKIVQSGLSIFA</sequence>
<dbReference type="InterPro" id="IPR038610">
    <property type="entry name" value="FliK-like_C_sf"/>
</dbReference>
<comment type="similarity">
    <text evidence="2">Belongs to the FliK family.</text>
</comment>
<dbReference type="RefSeq" id="WP_086321115.1">
    <property type="nucleotide sequence ID" value="NZ_NASD01000005.1"/>
</dbReference>
<dbReference type="Gene3D" id="3.30.750.140">
    <property type="match status" value="1"/>
</dbReference>
<evidence type="ECO:0000256" key="1">
    <source>
        <dbReference type="ARBA" id="ARBA00003944"/>
    </source>
</evidence>
<gene>
    <name evidence="5" type="ORF">B6D06_10850</name>
</gene>
<dbReference type="PANTHER" id="PTHR37533:SF2">
    <property type="entry name" value="FLAGELLAR HOOK-LENGTH CONTROL PROTEIN"/>
    <property type="match status" value="1"/>
</dbReference>
<protein>
    <recommendedName>
        <fullName evidence="4">Flagellar hook-length control protein-like C-terminal domain-containing protein</fullName>
    </recommendedName>
</protein>
<dbReference type="InterPro" id="IPR001635">
    <property type="entry name" value="Flag_hook_Flik"/>
</dbReference>
<dbReference type="CDD" id="cd17470">
    <property type="entry name" value="T3SS_Flik_C"/>
    <property type="match status" value="1"/>
</dbReference>
<organism evidence="5 6">
    <name type="scientific">Gilliamella apis</name>
    <dbReference type="NCBI Taxonomy" id="1970738"/>
    <lineage>
        <taxon>Bacteria</taxon>
        <taxon>Pseudomonadati</taxon>
        <taxon>Pseudomonadota</taxon>
        <taxon>Gammaproteobacteria</taxon>
        <taxon>Orbales</taxon>
        <taxon>Orbaceae</taxon>
        <taxon>Gilliamella</taxon>
    </lineage>
</organism>
<dbReference type="EMBL" id="NASK01000103">
    <property type="protein sequence ID" value="OTQ48372.1"/>
    <property type="molecule type" value="Genomic_DNA"/>
</dbReference>
<dbReference type="AlphaFoldDB" id="A0A242NS54"/>
<comment type="caution">
    <text evidence="5">The sequence shown here is derived from an EMBL/GenBank/DDBJ whole genome shotgun (WGS) entry which is preliminary data.</text>
</comment>
<dbReference type="GO" id="GO:0044780">
    <property type="term" value="P:bacterial-type flagellum assembly"/>
    <property type="evidence" value="ECO:0007669"/>
    <property type="project" value="InterPro"/>
</dbReference>
<dbReference type="GO" id="GO:0009424">
    <property type="term" value="C:bacterial-type flagellum hook"/>
    <property type="evidence" value="ECO:0007669"/>
    <property type="project" value="InterPro"/>
</dbReference>
<evidence type="ECO:0000313" key="6">
    <source>
        <dbReference type="Proteomes" id="UP000194968"/>
    </source>
</evidence>
<evidence type="ECO:0000256" key="2">
    <source>
        <dbReference type="ARBA" id="ARBA00009149"/>
    </source>
</evidence>
<dbReference type="Proteomes" id="UP000194968">
    <property type="component" value="Unassembled WGS sequence"/>
</dbReference>
<evidence type="ECO:0000259" key="4">
    <source>
        <dbReference type="Pfam" id="PF02120"/>
    </source>
</evidence>
<dbReference type="OrthoDB" id="1792985at2"/>
<feature type="domain" description="Flagellar hook-length control protein-like C-terminal" evidence="4">
    <location>
        <begin position="273"/>
        <end position="342"/>
    </location>
</feature>
<dbReference type="Pfam" id="PF02120">
    <property type="entry name" value="Flg_hook"/>
    <property type="match status" value="1"/>
</dbReference>
<evidence type="ECO:0000256" key="3">
    <source>
        <dbReference type="ARBA" id="ARBA00022795"/>
    </source>
</evidence>
<dbReference type="InterPro" id="IPR021136">
    <property type="entry name" value="Flagellar_hook_control-like_C"/>
</dbReference>
<keyword evidence="3" id="KW-1005">Bacterial flagellum biogenesis</keyword>
<reference evidence="5 6" key="1">
    <citation type="submission" date="2017-03" db="EMBL/GenBank/DDBJ databases">
        <title>Comparative genomics of honeybee gut symbionts reveal geographically distinct and subgroup specific antibiotic resistance.</title>
        <authorList>
            <person name="Ludvigsen J."/>
            <person name="Porcellato D."/>
            <person name="Labee-Lund T.M."/>
            <person name="Amdam G.V."/>
            <person name="Rudi K."/>
        </authorList>
    </citation>
    <scope>NUCLEOTIDE SEQUENCE [LARGE SCALE GENOMIC DNA]</scope>
    <source>
        <strain evidence="5 6">A-4-12</strain>
    </source>
</reference>
<dbReference type="InterPro" id="IPR052563">
    <property type="entry name" value="FliK"/>
</dbReference>
<evidence type="ECO:0000313" key="5">
    <source>
        <dbReference type="EMBL" id="OTQ48372.1"/>
    </source>
</evidence>